<organism evidence="1 2">
    <name type="scientific">Rouxiella silvae</name>
    <dbReference type="NCBI Taxonomy" id="1646373"/>
    <lineage>
        <taxon>Bacteria</taxon>
        <taxon>Pseudomonadati</taxon>
        <taxon>Pseudomonadota</taxon>
        <taxon>Gammaproteobacteria</taxon>
        <taxon>Enterobacterales</taxon>
        <taxon>Yersiniaceae</taxon>
        <taxon>Rouxiella</taxon>
    </lineage>
</organism>
<dbReference type="Proteomes" id="UP000192722">
    <property type="component" value="Unassembled WGS sequence"/>
</dbReference>
<evidence type="ECO:0000313" key="2">
    <source>
        <dbReference type="Proteomes" id="UP000192722"/>
    </source>
</evidence>
<keyword evidence="2" id="KW-1185">Reference proteome</keyword>
<evidence type="ECO:0008006" key="3">
    <source>
        <dbReference type="Google" id="ProtNLM"/>
    </source>
</evidence>
<reference evidence="1 2" key="1">
    <citation type="journal article" date="2017" name="Int. J. Syst. Evol. Microbiol.">
        <title>Rouxiella badensis sp. nov. and Rouxiella silvae sp. nov. isolated from peat bog soil in Germany and emendation of the genus description.</title>
        <authorList>
            <person name="Le Fleche-Mateos A."/>
            <person name="Kugler J.H."/>
            <person name="Hansen S.H."/>
            <person name="Syldatk C."/>
            <person name="Hausmann R."/>
            <person name="Lomprez F."/>
            <person name="Vandenbogaert M."/>
            <person name="Manuguerra J.C."/>
            <person name="Grimont P.A."/>
        </authorList>
    </citation>
    <scope>NUCLEOTIDE SEQUENCE [LARGE SCALE GENOMIC DNA]</scope>
    <source>
        <strain evidence="1 2">213</strain>
    </source>
</reference>
<proteinExistence type="predicted"/>
<comment type="caution">
    <text evidence="1">The sequence shown here is derived from an EMBL/GenBank/DDBJ whole genome shotgun (WGS) entry which is preliminary data.</text>
</comment>
<protein>
    <recommendedName>
        <fullName evidence="3">Adenylate cyclase</fullName>
    </recommendedName>
</protein>
<accession>A0ABX3TXQ8</accession>
<name>A0ABX3TXQ8_9GAMM</name>
<dbReference type="RefSeq" id="WP_084983701.1">
    <property type="nucleotide sequence ID" value="NZ_CBCSCF010000010.1"/>
</dbReference>
<gene>
    <name evidence="1" type="ORF">BS639_17015</name>
</gene>
<dbReference type="EMBL" id="MRWD01000044">
    <property type="protein sequence ID" value="ORJ19995.1"/>
    <property type="molecule type" value="Genomic_DNA"/>
</dbReference>
<evidence type="ECO:0000313" key="1">
    <source>
        <dbReference type="EMBL" id="ORJ19995.1"/>
    </source>
</evidence>
<sequence>MHNSMNQITYRNGFQLNGQPATVEEITPIFEKRRAAALTVWEEYEQNKAQLRQMLDLSPEEYQRACRQIADALGI</sequence>